<evidence type="ECO:0000313" key="3">
    <source>
        <dbReference type="Proteomes" id="UP001215280"/>
    </source>
</evidence>
<proteinExistence type="predicted"/>
<feature type="region of interest" description="Disordered" evidence="1">
    <location>
        <begin position="68"/>
        <end position="95"/>
    </location>
</feature>
<reference evidence="2" key="1">
    <citation type="submission" date="2023-03" db="EMBL/GenBank/DDBJ databases">
        <title>Massive genome expansion in bonnet fungi (Mycena s.s.) driven by repeated elements and novel gene families across ecological guilds.</title>
        <authorList>
            <consortium name="Lawrence Berkeley National Laboratory"/>
            <person name="Harder C.B."/>
            <person name="Miyauchi S."/>
            <person name="Viragh M."/>
            <person name="Kuo A."/>
            <person name="Thoen E."/>
            <person name="Andreopoulos B."/>
            <person name="Lu D."/>
            <person name="Skrede I."/>
            <person name="Drula E."/>
            <person name="Henrissat B."/>
            <person name="Morin E."/>
            <person name="Kohler A."/>
            <person name="Barry K."/>
            <person name="LaButti K."/>
            <person name="Morin E."/>
            <person name="Salamov A."/>
            <person name="Lipzen A."/>
            <person name="Mereny Z."/>
            <person name="Hegedus B."/>
            <person name="Baldrian P."/>
            <person name="Stursova M."/>
            <person name="Weitz H."/>
            <person name="Taylor A."/>
            <person name="Grigoriev I.V."/>
            <person name="Nagy L.G."/>
            <person name="Martin F."/>
            <person name="Kauserud H."/>
        </authorList>
    </citation>
    <scope>NUCLEOTIDE SEQUENCE</scope>
    <source>
        <strain evidence="2">CBHHK188m</strain>
    </source>
</reference>
<dbReference type="Proteomes" id="UP001215280">
    <property type="component" value="Unassembled WGS sequence"/>
</dbReference>
<feature type="compositionally biased region" description="Polar residues" evidence="1">
    <location>
        <begin position="80"/>
        <end position="91"/>
    </location>
</feature>
<keyword evidence="3" id="KW-1185">Reference proteome</keyword>
<organism evidence="2 3">
    <name type="scientific">Mycena maculata</name>
    <dbReference type="NCBI Taxonomy" id="230809"/>
    <lineage>
        <taxon>Eukaryota</taxon>
        <taxon>Fungi</taxon>
        <taxon>Dikarya</taxon>
        <taxon>Basidiomycota</taxon>
        <taxon>Agaricomycotina</taxon>
        <taxon>Agaricomycetes</taxon>
        <taxon>Agaricomycetidae</taxon>
        <taxon>Agaricales</taxon>
        <taxon>Marasmiineae</taxon>
        <taxon>Mycenaceae</taxon>
        <taxon>Mycena</taxon>
    </lineage>
</organism>
<feature type="region of interest" description="Disordered" evidence="1">
    <location>
        <begin position="1"/>
        <end position="25"/>
    </location>
</feature>
<name>A0AAD7KBQ2_9AGAR</name>
<protein>
    <submittedName>
        <fullName evidence="2">Uncharacterized protein</fullName>
    </submittedName>
</protein>
<evidence type="ECO:0000313" key="2">
    <source>
        <dbReference type="EMBL" id="KAJ7782383.1"/>
    </source>
</evidence>
<sequence>MERRLDPNLTDTGETPVVATGAMKNKETQFYAPLSPDNSRLPPMSQRHRGITEKKFWRLPALGPTIPSVTQARASDDVSAATTSRSSQKPSQALPRTEGCFVTGFTDLSSEFAHFVSAFRAKDRLSEERKILHLMFELKVIPTIASPGFSLEHPSNMAWLSIVLHKHHDNWATIAISPCLADMVALTEWYETDNANRQCQYLVPLTQLQNKYQLTVLHPKHFHPHPQQSISVLGADGCSKPYRASPDGVLKDEHDVPLPPFALSRNTSTCLNPILVNFAAALRLRRLQRMDPALLQNFSTDTLAVIGASLKLYEAVMWTPVLSGGPQESGDEDGASSLSNMFETLGRDQAMDVLLGGYDFEPLLELIDDTENGGPSPPRPMTPPNDEETAEVPSSEGPESALIPMTGPLVAGAAEGAAVGHLS</sequence>
<dbReference type="EMBL" id="JARJLG010000003">
    <property type="protein sequence ID" value="KAJ7782383.1"/>
    <property type="molecule type" value="Genomic_DNA"/>
</dbReference>
<feature type="region of interest" description="Disordered" evidence="1">
    <location>
        <begin position="367"/>
        <end position="408"/>
    </location>
</feature>
<evidence type="ECO:0000256" key="1">
    <source>
        <dbReference type="SAM" id="MobiDB-lite"/>
    </source>
</evidence>
<gene>
    <name evidence="2" type="ORF">DFH07DRAFT_1055189</name>
</gene>
<accession>A0AAD7KBQ2</accession>
<comment type="caution">
    <text evidence="2">The sequence shown here is derived from an EMBL/GenBank/DDBJ whole genome shotgun (WGS) entry which is preliminary data.</text>
</comment>
<dbReference type="AlphaFoldDB" id="A0AAD7KBQ2"/>